<comment type="similarity">
    <text evidence="2">Belongs to the eukaryotic-type primase large subunit family.</text>
</comment>
<dbReference type="PANTHER" id="PTHR10537">
    <property type="entry name" value="DNA PRIMASE LARGE SUBUNIT"/>
    <property type="match status" value="1"/>
</dbReference>
<dbReference type="GO" id="GO:0051539">
    <property type="term" value="F:4 iron, 4 sulfur cluster binding"/>
    <property type="evidence" value="ECO:0007669"/>
    <property type="project" value="UniProtKB-KW"/>
</dbReference>
<evidence type="ECO:0000256" key="6">
    <source>
        <dbReference type="ARBA" id="ARBA00022723"/>
    </source>
</evidence>
<keyword evidence="8" id="KW-0411">Iron-sulfur</keyword>
<dbReference type="GO" id="GO:0003677">
    <property type="term" value="F:DNA binding"/>
    <property type="evidence" value="ECO:0007669"/>
    <property type="project" value="UniProtKB-KW"/>
</dbReference>
<dbReference type="InterPro" id="IPR007238">
    <property type="entry name" value="DNA_primase_lsu_euk/arc"/>
</dbReference>
<organism evidence="11 12">
    <name type="scientific">Cryptosporidium xiaoi</name>
    <dbReference type="NCBI Taxonomy" id="659607"/>
    <lineage>
        <taxon>Eukaryota</taxon>
        <taxon>Sar</taxon>
        <taxon>Alveolata</taxon>
        <taxon>Apicomplexa</taxon>
        <taxon>Conoidasida</taxon>
        <taxon>Coccidia</taxon>
        <taxon>Eucoccidiorida</taxon>
        <taxon>Eimeriorina</taxon>
        <taxon>Cryptosporidiidae</taxon>
        <taxon>Cryptosporidium</taxon>
    </lineage>
</organism>
<evidence type="ECO:0000256" key="8">
    <source>
        <dbReference type="ARBA" id="ARBA00023014"/>
    </source>
</evidence>
<evidence type="ECO:0000313" key="11">
    <source>
        <dbReference type="EMBL" id="KAK6591232.1"/>
    </source>
</evidence>
<dbReference type="GO" id="GO:0006269">
    <property type="term" value="P:DNA replication, synthesis of primer"/>
    <property type="evidence" value="ECO:0007669"/>
    <property type="project" value="UniProtKB-KW"/>
</dbReference>
<comment type="cofactor">
    <cofactor evidence="1">
        <name>[4Fe-4S] cluster</name>
        <dbReference type="ChEBI" id="CHEBI:49883"/>
    </cofactor>
</comment>
<comment type="caution">
    <text evidence="11">The sequence shown here is derived from an EMBL/GenBank/DDBJ whole genome shotgun (WGS) entry which is preliminary data.</text>
</comment>
<accession>A0AAV9Y2V3</accession>
<dbReference type="GO" id="GO:0046872">
    <property type="term" value="F:metal ion binding"/>
    <property type="evidence" value="ECO:0007669"/>
    <property type="project" value="UniProtKB-KW"/>
</dbReference>
<dbReference type="Proteomes" id="UP001311799">
    <property type="component" value="Unassembled WGS sequence"/>
</dbReference>
<dbReference type="InterPro" id="IPR058560">
    <property type="entry name" value="DNA_primase_C"/>
</dbReference>
<keyword evidence="3" id="KW-0004">4Fe-4S</keyword>
<evidence type="ECO:0000256" key="3">
    <source>
        <dbReference type="ARBA" id="ARBA00022485"/>
    </source>
</evidence>
<dbReference type="EMBL" id="JAWDEY010000001">
    <property type="protein sequence ID" value="KAK6591232.1"/>
    <property type="molecule type" value="Genomic_DNA"/>
</dbReference>
<keyword evidence="6" id="KW-0479">Metal-binding</keyword>
<dbReference type="PANTHER" id="PTHR10537:SF3">
    <property type="entry name" value="DNA PRIMASE LARGE SUBUNIT"/>
    <property type="match status" value="1"/>
</dbReference>
<sequence>MLLGFHLKRNSIEIRDNNTKSQKNKKLLEYEQNSLYNENIFQECSYVLSTYDNDSIFSLDLNSISINLFREYVTDRLSILSFIDSRCKIEDNSRTLTDATNRALFEKLLSEKGFRLYDKLTIINKTDPEKVDYVYRKDLLSHFLLKLCFINNKEKQEWLIEQEVRFLIYKLSTIININLFNNKRDDIKNIKPVVIEKLLKKSGFSYPILRLDEINISNESSETWENAISIIPNNHLITKLIKIPFWPDGYRFIKNRKYYINNGICYIPDTEIENLLLYKYKKDLTNSFTYLKENEIIIEKTILSDQRISSLIKEIDRFLITSEFGSNFITPILGSNNKGNNLTDNSNNIKLDILNIESIYIKSFPLCMRHLYESLKKDRHLKHWSRLQLWLFLKGCGMKLEDQLTLWKSLWTDSNSFDKEIKYNIRHAYGQEGKRSNYSPYPCNKIINGLPLPGNGQNHGCPFKTFDLVPLQRILKTYYGKNISDEKLQNISNLSKLGHFQLSCIELFKAMNPNSDTEGIGNHPNIYFKKSATHNE</sequence>
<evidence type="ECO:0000256" key="2">
    <source>
        <dbReference type="ARBA" id="ARBA00010564"/>
    </source>
</evidence>
<evidence type="ECO:0000256" key="5">
    <source>
        <dbReference type="ARBA" id="ARBA00022705"/>
    </source>
</evidence>
<keyword evidence="4" id="KW-0639">Primosome</keyword>
<dbReference type="GO" id="GO:0006270">
    <property type="term" value="P:DNA replication initiation"/>
    <property type="evidence" value="ECO:0007669"/>
    <property type="project" value="TreeGrafter"/>
</dbReference>
<dbReference type="CDD" id="cd07322">
    <property type="entry name" value="PriL_PriS_Eukaryotic"/>
    <property type="match status" value="1"/>
</dbReference>
<keyword evidence="5" id="KW-0235">DNA replication</keyword>
<keyword evidence="7" id="KW-0408">Iron</keyword>
<evidence type="ECO:0000256" key="9">
    <source>
        <dbReference type="ARBA" id="ARBA00023125"/>
    </source>
</evidence>
<dbReference type="AlphaFoldDB" id="A0AAV9Y2V3"/>
<dbReference type="Pfam" id="PF26466">
    <property type="entry name" value="DNA_primase_lrg_N"/>
    <property type="match status" value="1"/>
</dbReference>
<evidence type="ECO:0000259" key="10">
    <source>
        <dbReference type="Pfam" id="PF04104"/>
    </source>
</evidence>
<keyword evidence="12" id="KW-1185">Reference proteome</keyword>
<evidence type="ECO:0000256" key="7">
    <source>
        <dbReference type="ARBA" id="ARBA00023004"/>
    </source>
</evidence>
<keyword evidence="9" id="KW-0238">DNA-binding</keyword>
<proteinExistence type="inferred from homology"/>
<protein>
    <submittedName>
        <fullName evidence="11">DNA primase large subunit</fullName>
    </submittedName>
</protein>
<name>A0AAV9Y2V3_9CRYT</name>
<evidence type="ECO:0000256" key="4">
    <source>
        <dbReference type="ARBA" id="ARBA00022515"/>
    </source>
</evidence>
<reference evidence="11 12" key="1">
    <citation type="submission" date="2023-10" db="EMBL/GenBank/DDBJ databases">
        <title>Comparative genomics analysis reveals potential genetic determinants of host preference in Cryptosporidium xiaoi.</title>
        <authorList>
            <person name="Xiao L."/>
            <person name="Li J."/>
        </authorList>
    </citation>
    <scope>NUCLEOTIDE SEQUENCE [LARGE SCALE GENOMIC DNA]</scope>
    <source>
        <strain evidence="11 12">52996</strain>
    </source>
</reference>
<feature type="domain" description="DNA primase large subunit C-terminal" evidence="10">
    <location>
        <begin position="361"/>
        <end position="528"/>
    </location>
</feature>
<dbReference type="Pfam" id="PF04104">
    <property type="entry name" value="DNA_primase_lrg"/>
    <property type="match status" value="1"/>
</dbReference>
<dbReference type="Gene3D" id="1.20.930.80">
    <property type="match status" value="1"/>
</dbReference>
<evidence type="ECO:0000313" key="12">
    <source>
        <dbReference type="Proteomes" id="UP001311799"/>
    </source>
</evidence>
<evidence type="ECO:0000256" key="1">
    <source>
        <dbReference type="ARBA" id="ARBA00001966"/>
    </source>
</evidence>
<dbReference type="GO" id="GO:0005658">
    <property type="term" value="C:alpha DNA polymerase:primase complex"/>
    <property type="evidence" value="ECO:0007669"/>
    <property type="project" value="UniProtKB-ARBA"/>
</dbReference>
<dbReference type="InterPro" id="IPR016558">
    <property type="entry name" value="DNA_primase_lsu_euk"/>
</dbReference>
<gene>
    <name evidence="11" type="ORF">RS030_101647</name>
</gene>